<keyword evidence="2" id="KW-1185">Reference proteome</keyword>
<comment type="caution">
    <text evidence="1">The sequence shown here is derived from an EMBL/GenBank/DDBJ whole genome shotgun (WGS) entry which is preliminary data.</text>
</comment>
<sequence length="372" mass="41490">MNGSRQLNAYVCLFVTFTAATICLALRLIARRITKLRLWFDDYLAIIAFICAGVWSGLVLWWLQIGLGRYLKDIDSPDFLVLERSRLILWNVELFYAFSLAFTKLAILAFYWRMFKTSKIKIPIQVLAGCAILWLVLRKFWRPELEGVCNIDDSKFFFGTVLTHLILDIAILALPVIEVQKLHLPLGQRLGIMGMFMFGIFVCVASIVVLVDSLQYDTSSIEVPWNISPIIIWATVEVNLAIVSACLPMLRPIYFVVTRRGPISKNNSSHLSYPSSFPNGRSVPSAHKLATITVSKNNDFDETGSTHQLAGARGGSISSTSSNGGDGDRHGMQTIIVGRATSDKREERSRWNGGMGGIMVTNEMSVSVSTIR</sequence>
<dbReference type="EMBL" id="MU003502">
    <property type="protein sequence ID" value="KAF2472427.1"/>
    <property type="molecule type" value="Genomic_DNA"/>
</dbReference>
<dbReference type="Proteomes" id="UP000799755">
    <property type="component" value="Unassembled WGS sequence"/>
</dbReference>
<name>A0ACB6R067_9PLEO</name>
<organism evidence="1 2">
    <name type="scientific">Lindgomyces ingoldianus</name>
    <dbReference type="NCBI Taxonomy" id="673940"/>
    <lineage>
        <taxon>Eukaryota</taxon>
        <taxon>Fungi</taxon>
        <taxon>Dikarya</taxon>
        <taxon>Ascomycota</taxon>
        <taxon>Pezizomycotina</taxon>
        <taxon>Dothideomycetes</taxon>
        <taxon>Pleosporomycetidae</taxon>
        <taxon>Pleosporales</taxon>
        <taxon>Lindgomycetaceae</taxon>
        <taxon>Lindgomyces</taxon>
    </lineage>
</organism>
<evidence type="ECO:0000313" key="2">
    <source>
        <dbReference type="Proteomes" id="UP000799755"/>
    </source>
</evidence>
<accession>A0ACB6R067</accession>
<reference evidence="1" key="1">
    <citation type="journal article" date="2020" name="Stud. Mycol.">
        <title>101 Dothideomycetes genomes: a test case for predicting lifestyles and emergence of pathogens.</title>
        <authorList>
            <person name="Haridas S."/>
            <person name="Albert R."/>
            <person name="Binder M."/>
            <person name="Bloem J."/>
            <person name="Labutti K."/>
            <person name="Salamov A."/>
            <person name="Andreopoulos B."/>
            <person name="Baker S."/>
            <person name="Barry K."/>
            <person name="Bills G."/>
            <person name="Bluhm B."/>
            <person name="Cannon C."/>
            <person name="Castanera R."/>
            <person name="Culley D."/>
            <person name="Daum C."/>
            <person name="Ezra D."/>
            <person name="Gonzalez J."/>
            <person name="Henrissat B."/>
            <person name="Kuo A."/>
            <person name="Liang C."/>
            <person name="Lipzen A."/>
            <person name="Lutzoni F."/>
            <person name="Magnuson J."/>
            <person name="Mondo S."/>
            <person name="Nolan M."/>
            <person name="Ohm R."/>
            <person name="Pangilinan J."/>
            <person name="Park H.-J."/>
            <person name="Ramirez L."/>
            <person name="Alfaro M."/>
            <person name="Sun H."/>
            <person name="Tritt A."/>
            <person name="Yoshinaga Y."/>
            <person name="Zwiers L.-H."/>
            <person name="Turgeon B."/>
            <person name="Goodwin S."/>
            <person name="Spatafora J."/>
            <person name="Crous P."/>
            <person name="Grigoriev I."/>
        </authorList>
    </citation>
    <scope>NUCLEOTIDE SEQUENCE</scope>
    <source>
        <strain evidence="1">ATCC 200398</strain>
    </source>
</reference>
<protein>
    <submittedName>
        <fullName evidence="1">Uncharacterized protein</fullName>
    </submittedName>
</protein>
<proteinExistence type="predicted"/>
<gene>
    <name evidence="1" type="ORF">BDR25DRAFT_366447</name>
</gene>
<evidence type="ECO:0000313" key="1">
    <source>
        <dbReference type="EMBL" id="KAF2472427.1"/>
    </source>
</evidence>